<sequence length="149" mass="17021">MGPGTDNYVVGHDIPPMKIDTVDLAFPKAIEDTAQMDQSNRRRLCLLAFSPTLYRVLNSQGTRGFLADDVADQLFAEDHGLTFYFNCTRHDSCYTAYTARLQNAFFLAYDSPKLRYIAHALERWGYFDVGRPVLPPARVIFFCTWPLTQ</sequence>
<evidence type="ECO:0000313" key="1">
    <source>
        <dbReference type="EMBL" id="RAL09071.1"/>
    </source>
</evidence>
<protein>
    <submittedName>
        <fullName evidence="1">Uncharacterized protein</fullName>
    </submittedName>
</protein>
<gene>
    <name evidence="1" type="ORF">BO97DRAFT_427744</name>
</gene>
<proteinExistence type="predicted"/>
<dbReference type="GeneID" id="37201517"/>
<dbReference type="Proteomes" id="UP000248961">
    <property type="component" value="Unassembled WGS sequence"/>
</dbReference>
<evidence type="ECO:0000313" key="2">
    <source>
        <dbReference type="Proteomes" id="UP000248961"/>
    </source>
</evidence>
<dbReference type="STRING" id="1450537.A0A395HMA9"/>
<dbReference type="VEuPathDB" id="FungiDB:BO97DRAFT_427744"/>
<dbReference type="EMBL" id="KZ824307">
    <property type="protein sequence ID" value="RAL09071.1"/>
    <property type="molecule type" value="Genomic_DNA"/>
</dbReference>
<name>A0A395HMA9_ASPHC</name>
<dbReference type="RefSeq" id="XP_025548225.1">
    <property type="nucleotide sequence ID" value="XM_025697228.1"/>
</dbReference>
<accession>A0A395HMA9</accession>
<dbReference type="AlphaFoldDB" id="A0A395HMA9"/>
<organism evidence="1 2">
    <name type="scientific">Aspergillus homomorphus (strain CBS 101889)</name>
    <dbReference type="NCBI Taxonomy" id="1450537"/>
    <lineage>
        <taxon>Eukaryota</taxon>
        <taxon>Fungi</taxon>
        <taxon>Dikarya</taxon>
        <taxon>Ascomycota</taxon>
        <taxon>Pezizomycotina</taxon>
        <taxon>Eurotiomycetes</taxon>
        <taxon>Eurotiomycetidae</taxon>
        <taxon>Eurotiales</taxon>
        <taxon>Aspergillaceae</taxon>
        <taxon>Aspergillus</taxon>
        <taxon>Aspergillus subgen. Circumdati</taxon>
    </lineage>
</organism>
<reference evidence="1 2" key="1">
    <citation type="submission" date="2018-02" db="EMBL/GenBank/DDBJ databases">
        <title>The genomes of Aspergillus section Nigri reveals drivers in fungal speciation.</title>
        <authorList>
            <consortium name="DOE Joint Genome Institute"/>
            <person name="Vesth T.C."/>
            <person name="Nybo J."/>
            <person name="Theobald S."/>
            <person name="Brandl J."/>
            <person name="Frisvad J.C."/>
            <person name="Nielsen K.F."/>
            <person name="Lyhne E.K."/>
            <person name="Kogle M.E."/>
            <person name="Kuo A."/>
            <person name="Riley R."/>
            <person name="Clum A."/>
            <person name="Nolan M."/>
            <person name="Lipzen A."/>
            <person name="Salamov A."/>
            <person name="Henrissat B."/>
            <person name="Wiebenga A."/>
            <person name="De vries R.P."/>
            <person name="Grigoriev I.V."/>
            <person name="Mortensen U.H."/>
            <person name="Andersen M.R."/>
            <person name="Baker S.E."/>
        </authorList>
    </citation>
    <scope>NUCLEOTIDE SEQUENCE [LARGE SCALE GENOMIC DNA]</scope>
    <source>
        <strain evidence="1 2">CBS 101889</strain>
    </source>
</reference>
<dbReference type="OrthoDB" id="2117591at2759"/>
<keyword evidence="2" id="KW-1185">Reference proteome</keyword>